<evidence type="ECO:0000256" key="4">
    <source>
        <dbReference type="ARBA" id="ARBA00022989"/>
    </source>
</evidence>
<evidence type="ECO:0000256" key="8">
    <source>
        <dbReference type="ARBA" id="ARBA00023170"/>
    </source>
</evidence>
<feature type="transmembrane region" description="Helical" evidence="11">
    <location>
        <begin position="163"/>
        <end position="188"/>
    </location>
</feature>
<reference evidence="13 14" key="1">
    <citation type="submission" date="2020-06" db="EMBL/GenBank/DDBJ databases">
        <authorList>
            <person name="Li R."/>
            <person name="Bekaert M."/>
        </authorList>
    </citation>
    <scope>NUCLEOTIDE SEQUENCE [LARGE SCALE GENOMIC DNA]</scope>
    <source>
        <strain evidence="14">wild</strain>
    </source>
</reference>
<feature type="transmembrane region" description="Helical" evidence="11">
    <location>
        <begin position="23"/>
        <end position="45"/>
    </location>
</feature>
<evidence type="ECO:0000256" key="1">
    <source>
        <dbReference type="ARBA" id="ARBA00004651"/>
    </source>
</evidence>
<keyword evidence="8" id="KW-0675">Receptor</keyword>
<dbReference type="GO" id="GO:0005886">
    <property type="term" value="C:plasma membrane"/>
    <property type="evidence" value="ECO:0007669"/>
    <property type="project" value="UniProtKB-SubCell"/>
</dbReference>
<dbReference type="InterPro" id="IPR017452">
    <property type="entry name" value="GPCR_Rhodpsn_7TM"/>
</dbReference>
<keyword evidence="10" id="KW-0807">Transducer</keyword>
<feature type="domain" description="G-protein coupled receptors family 1 profile" evidence="12">
    <location>
        <begin position="1"/>
        <end position="185"/>
    </location>
</feature>
<proteinExistence type="predicted"/>
<dbReference type="PANTHER" id="PTHR45695:SF23">
    <property type="entry name" value="GALANIN-LIKE G-PROTEIN COUPLED RECEPTOR NPR-9"/>
    <property type="match status" value="1"/>
</dbReference>
<accession>A0A6J8CPI8</accession>
<dbReference type="Gene3D" id="1.20.1070.10">
    <property type="entry name" value="Rhodopsin 7-helix transmembrane proteins"/>
    <property type="match status" value="1"/>
</dbReference>
<keyword evidence="2" id="KW-1003">Cell membrane</keyword>
<keyword evidence="4 11" id="KW-1133">Transmembrane helix</keyword>
<dbReference type="GO" id="GO:0004930">
    <property type="term" value="F:G protein-coupled receptor activity"/>
    <property type="evidence" value="ECO:0007669"/>
    <property type="project" value="UniProtKB-KW"/>
</dbReference>
<dbReference type="PANTHER" id="PTHR45695">
    <property type="entry name" value="LEUCOKININ RECEPTOR-RELATED"/>
    <property type="match status" value="1"/>
</dbReference>
<dbReference type="InterPro" id="IPR000276">
    <property type="entry name" value="GPCR_Rhodpsn"/>
</dbReference>
<dbReference type="OrthoDB" id="2132067at2759"/>
<gene>
    <name evidence="13" type="ORF">MCOR_31810</name>
</gene>
<dbReference type="EMBL" id="CACVKT020005675">
    <property type="protein sequence ID" value="CAC5397366.1"/>
    <property type="molecule type" value="Genomic_DNA"/>
</dbReference>
<evidence type="ECO:0000259" key="12">
    <source>
        <dbReference type="PROSITE" id="PS50262"/>
    </source>
</evidence>
<evidence type="ECO:0000313" key="13">
    <source>
        <dbReference type="EMBL" id="CAC5397366.1"/>
    </source>
</evidence>
<keyword evidence="5" id="KW-0297">G-protein coupled receptor</keyword>
<dbReference type="Proteomes" id="UP000507470">
    <property type="component" value="Unassembled WGS sequence"/>
</dbReference>
<dbReference type="PRINTS" id="PR00237">
    <property type="entry name" value="GPCRRHODOPSN"/>
</dbReference>
<protein>
    <submittedName>
        <fullName evidence="13">KISS1R</fullName>
    </submittedName>
</protein>
<evidence type="ECO:0000313" key="14">
    <source>
        <dbReference type="Proteomes" id="UP000507470"/>
    </source>
</evidence>
<evidence type="ECO:0000256" key="6">
    <source>
        <dbReference type="ARBA" id="ARBA00023136"/>
    </source>
</evidence>
<dbReference type="SUPFAM" id="SSF81321">
    <property type="entry name" value="Family A G protein-coupled receptor-like"/>
    <property type="match status" value="1"/>
</dbReference>
<evidence type="ECO:0000256" key="3">
    <source>
        <dbReference type="ARBA" id="ARBA00022692"/>
    </source>
</evidence>
<evidence type="ECO:0000256" key="5">
    <source>
        <dbReference type="ARBA" id="ARBA00023040"/>
    </source>
</evidence>
<evidence type="ECO:0000256" key="10">
    <source>
        <dbReference type="ARBA" id="ARBA00023224"/>
    </source>
</evidence>
<feature type="transmembrane region" description="Helical" evidence="11">
    <location>
        <begin position="70"/>
        <end position="95"/>
    </location>
</feature>
<keyword evidence="3 11" id="KW-0812">Transmembrane</keyword>
<organism evidence="13 14">
    <name type="scientific">Mytilus coruscus</name>
    <name type="common">Sea mussel</name>
    <dbReference type="NCBI Taxonomy" id="42192"/>
    <lineage>
        <taxon>Eukaryota</taxon>
        <taxon>Metazoa</taxon>
        <taxon>Spiralia</taxon>
        <taxon>Lophotrochozoa</taxon>
        <taxon>Mollusca</taxon>
        <taxon>Bivalvia</taxon>
        <taxon>Autobranchia</taxon>
        <taxon>Pteriomorphia</taxon>
        <taxon>Mytilida</taxon>
        <taxon>Mytiloidea</taxon>
        <taxon>Mytilidae</taxon>
        <taxon>Mytilinae</taxon>
        <taxon>Mytilus</taxon>
    </lineage>
</organism>
<sequence length="260" mass="30530">MTIDRYHAIVHPLSSMNWRNRKISTITCIFVWAVAFFISVPFALYHKTVTDEEDHTYCQEAWPDETLGKVILITVTGTNYVLPLTIIVICYYQILRNLWKGYRRKTGRSINSAVTSETQTRRKKRMTRMVAIIILLFATFWFPIHVINIYTKLYPEFPKTEPMFIIKVLAHTLSYANSCVNPFIYAFLNDRFKKSFVKTFPSLSYWFPCMRNIIEELEHTRITNMVDQAIQAGADDNDNDHVEENCNHIQLQKLQETSLL</sequence>
<dbReference type="AlphaFoldDB" id="A0A6J8CPI8"/>
<evidence type="ECO:0000256" key="7">
    <source>
        <dbReference type="ARBA" id="ARBA00023157"/>
    </source>
</evidence>
<keyword evidence="14" id="KW-1185">Reference proteome</keyword>
<evidence type="ECO:0000256" key="11">
    <source>
        <dbReference type="SAM" id="Phobius"/>
    </source>
</evidence>
<dbReference type="Pfam" id="PF00001">
    <property type="entry name" value="7tm_1"/>
    <property type="match status" value="1"/>
</dbReference>
<feature type="transmembrane region" description="Helical" evidence="11">
    <location>
        <begin position="129"/>
        <end position="151"/>
    </location>
</feature>
<keyword evidence="9" id="KW-0325">Glycoprotein</keyword>
<name>A0A6J8CPI8_MYTCO</name>
<evidence type="ECO:0000256" key="9">
    <source>
        <dbReference type="ARBA" id="ARBA00023180"/>
    </source>
</evidence>
<dbReference type="PROSITE" id="PS50262">
    <property type="entry name" value="G_PROTEIN_RECEP_F1_2"/>
    <property type="match status" value="1"/>
</dbReference>
<evidence type="ECO:0000256" key="2">
    <source>
        <dbReference type="ARBA" id="ARBA00022475"/>
    </source>
</evidence>
<keyword evidence="7" id="KW-1015">Disulfide bond</keyword>
<comment type="subcellular location">
    <subcellularLocation>
        <location evidence="1">Cell membrane</location>
        <topology evidence="1">Multi-pass membrane protein</topology>
    </subcellularLocation>
</comment>
<keyword evidence="6 11" id="KW-0472">Membrane</keyword>